<feature type="repeat" description="ANK" evidence="3">
    <location>
        <begin position="38"/>
        <end position="70"/>
    </location>
</feature>
<keyword evidence="4" id="KW-1185">Reference proteome</keyword>
<evidence type="ECO:0000256" key="3">
    <source>
        <dbReference type="PROSITE-ProRule" id="PRU00023"/>
    </source>
</evidence>
<dbReference type="PROSITE" id="PS50297">
    <property type="entry name" value="ANK_REP_REGION"/>
    <property type="match status" value="2"/>
</dbReference>
<reference evidence="5" key="1">
    <citation type="submission" date="2025-08" db="UniProtKB">
        <authorList>
            <consortium name="RefSeq"/>
        </authorList>
    </citation>
    <scope>IDENTIFICATION</scope>
</reference>
<dbReference type="Pfam" id="PF00023">
    <property type="entry name" value="Ank"/>
    <property type="match status" value="1"/>
</dbReference>
<keyword evidence="1" id="KW-0677">Repeat</keyword>
<dbReference type="Gene3D" id="1.25.40.20">
    <property type="entry name" value="Ankyrin repeat-containing domain"/>
    <property type="match status" value="2"/>
</dbReference>
<evidence type="ECO:0000256" key="1">
    <source>
        <dbReference type="ARBA" id="ARBA00022737"/>
    </source>
</evidence>
<accession>A0ABM1F8M7</accession>
<keyword evidence="2 3" id="KW-0040">ANK repeat</keyword>
<dbReference type="Pfam" id="PF12796">
    <property type="entry name" value="Ank_2"/>
    <property type="match status" value="1"/>
</dbReference>
<organism evidence="4 5">
    <name type="scientific">Priapulus caudatus</name>
    <name type="common">Priapulid worm</name>
    <dbReference type="NCBI Taxonomy" id="37621"/>
    <lineage>
        <taxon>Eukaryota</taxon>
        <taxon>Metazoa</taxon>
        <taxon>Ecdysozoa</taxon>
        <taxon>Scalidophora</taxon>
        <taxon>Priapulida</taxon>
        <taxon>Priapulimorpha</taxon>
        <taxon>Priapulimorphida</taxon>
        <taxon>Priapulidae</taxon>
        <taxon>Priapulus</taxon>
    </lineage>
</organism>
<dbReference type="PRINTS" id="PR01415">
    <property type="entry name" value="ANKYRIN"/>
</dbReference>
<evidence type="ECO:0000256" key="2">
    <source>
        <dbReference type="ARBA" id="ARBA00023043"/>
    </source>
</evidence>
<feature type="repeat" description="ANK" evidence="3">
    <location>
        <begin position="72"/>
        <end position="104"/>
    </location>
</feature>
<dbReference type="SUPFAM" id="SSF48403">
    <property type="entry name" value="Ankyrin repeat"/>
    <property type="match status" value="1"/>
</dbReference>
<dbReference type="SMART" id="SM00248">
    <property type="entry name" value="ANK"/>
    <property type="match status" value="4"/>
</dbReference>
<dbReference type="PROSITE" id="PS50088">
    <property type="entry name" value="ANK_REPEAT"/>
    <property type="match status" value="3"/>
</dbReference>
<dbReference type="InterPro" id="IPR036770">
    <property type="entry name" value="Ankyrin_rpt-contain_sf"/>
</dbReference>
<feature type="repeat" description="ANK" evidence="3">
    <location>
        <begin position="105"/>
        <end position="137"/>
    </location>
</feature>
<dbReference type="RefSeq" id="XP_014680798.1">
    <property type="nucleotide sequence ID" value="XM_014825312.1"/>
</dbReference>
<dbReference type="Proteomes" id="UP000695022">
    <property type="component" value="Unplaced"/>
</dbReference>
<dbReference type="PANTHER" id="PTHR24171">
    <property type="entry name" value="ANKYRIN REPEAT DOMAIN-CONTAINING PROTEIN 39-RELATED"/>
    <property type="match status" value="1"/>
</dbReference>
<evidence type="ECO:0000313" key="4">
    <source>
        <dbReference type="Proteomes" id="UP000695022"/>
    </source>
</evidence>
<gene>
    <name evidence="5" type="primary">LOC106820756</name>
</gene>
<proteinExistence type="predicted"/>
<sequence>MKPDEPKLRSLALHLAKDVSTMKLLLSMGFDLHVLDSRGQTPLAVHSARRDTEAMILLLDNGAKPNVCNTNDGRTPLHHACAEGHREVVEVLLQYGAGVNLPDNTGLSPLQLARARDHTDCIRLLLDHGADANTPIHAK</sequence>
<dbReference type="InterPro" id="IPR002110">
    <property type="entry name" value="Ankyrin_rpt"/>
</dbReference>
<evidence type="ECO:0000313" key="5">
    <source>
        <dbReference type="RefSeq" id="XP_014680798.1"/>
    </source>
</evidence>
<protein>
    <submittedName>
        <fullName evidence="5">BRCA1-associated RING domain protein 1-like</fullName>
    </submittedName>
</protein>
<name>A0ABM1F8M7_PRICU</name>
<dbReference type="GeneID" id="106820756"/>